<evidence type="ECO:0000259" key="2">
    <source>
        <dbReference type="Pfam" id="PF04773"/>
    </source>
</evidence>
<feature type="domain" description="FecR protein" evidence="2">
    <location>
        <begin position="122"/>
        <end position="206"/>
    </location>
</feature>
<keyword evidence="4" id="KW-0614">Plasmid</keyword>
<keyword evidence="1" id="KW-1133">Transmembrane helix</keyword>
<keyword evidence="1" id="KW-0472">Membrane</keyword>
<evidence type="ECO:0000313" key="4">
    <source>
        <dbReference type="EMBL" id="BDD00883.1"/>
    </source>
</evidence>
<evidence type="ECO:0008006" key="6">
    <source>
        <dbReference type="Google" id="ProtNLM"/>
    </source>
</evidence>
<dbReference type="RefSeq" id="WP_338398128.1">
    <property type="nucleotide sequence ID" value="NZ_AP025293.1"/>
</dbReference>
<accession>A0ABN6LGI4</accession>
<dbReference type="PANTHER" id="PTHR30273:SF2">
    <property type="entry name" value="PROTEIN FECR"/>
    <property type="match status" value="1"/>
</dbReference>
<dbReference type="PANTHER" id="PTHR30273">
    <property type="entry name" value="PERIPLASMIC SIGNAL SENSOR AND SIGMA FACTOR ACTIVATOR FECR-RELATED"/>
    <property type="match status" value="1"/>
</dbReference>
<dbReference type="Gene3D" id="3.55.50.30">
    <property type="match status" value="1"/>
</dbReference>
<dbReference type="Pfam" id="PF16344">
    <property type="entry name" value="FecR_C"/>
    <property type="match status" value="1"/>
</dbReference>
<geneLocation type="plasmid" evidence="4 5">
    <name>pPP1</name>
</geneLocation>
<keyword evidence="5" id="KW-1185">Reference proteome</keyword>
<dbReference type="EMBL" id="AP025293">
    <property type="protein sequence ID" value="BDD00883.1"/>
    <property type="molecule type" value="Genomic_DNA"/>
</dbReference>
<dbReference type="PIRSF" id="PIRSF018266">
    <property type="entry name" value="FecR"/>
    <property type="match status" value="1"/>
</dbReference>
<evidence type="ECO:0000256" key="1">
    <source>
        <dbReference type="SAM" id="Phobius"/>
    </source>
</evidence>
<dbReference type="Proteomes" id="UP001354989">
    <property type="component" value="Plasmid pPP1"/>
</dbReference>
<gene>
    <name evidence="4" type="ORF">PEPS_31630</name>
</gene>
<dbReference type="InterPro" id="IPR006860">
    <property type="entry name" value="FecR"/>
</dbReference>
<dbReference type="Gene3D" id="2.60.120.1440">
    <property type="match status" value="1"/>
</dbReference>
<dbReference type="InterPro" id="IPR032508">
    <property type="entry name" value="FecR_C"/>
</dbReference>
<reference evidence="4 5" key="1">
    <citation type="submission" date="2021-12" db="EMBL/GenBank/DDBJ databases">
        <title>Genome sequencing of bacteria with rrn-lacking chromosome and rrn-plasmid.</title>
        <authorList>
            <person name="Anda M."/>
            <person name="Iwasaki W."/>
        </authorList>
    </citation>
    <scope>NUCLEOTIDE SEQUENCE [LARGE SCALE GENOMIC DNA]</scope>
    <source>
        <strain evidence="4 5">NBRC 101262</strain>
        <plasmid evidence="4 5">pPP1</plasmid>
    </source>
</reference>
<feature type="domain" description="Protein FecR C-terminal" evidence="3">
    <location>
        <begin position="253"/>
        <end position="319"/>
    </location>
</feature>
<dbReference type="Pfam" id="PF04773">
    <property type="entry name" value="FecR"/>
    <property type="match status" value="1"/>
</dbReference>
<proteinExistence type="predicted"/>
<evidence type="ECO:0000259" key="3">
    <source>
        <dbReference type="Pfam" id="PF16344"/>
    </source>
</evidence>
<dbReference type="InterPro" id="IPR012373">
    <property type="entry name" value="Ferrdict_sens_TM"/>
</dbReference>
<feature type="transmembrane region" description="Helical" evidence="1">
    <location>
        <begin position="85"/>
        <end position="106"/>
    </location>
</feature>
<sequence length="326" mass="36952">MTQDTIDQYIAKALGQTATAQEQAHLDAWRKADAQNEKYYRQFEHLWRLGLLAKDKPAFHPNVDRAWQNVRPAVPLQQRSQIPAYAFFTAIASVLLVAMVFLYPYVFPEKVKHIHLVAQNLQEVTLPDGTSVTLRKGATLEYPEAFGEDQRKVNFSGQAYFDVHHDPDHQFIIDMKETQVRVLGTAFNIDEEAHHTVTVSVSRGKVAFETKTKKPQRVVLAKGKQATYQHQQKKISALTAQAPNALAWKTKIFSFNDTPLPEVVKTLNDAYGADIRLESPELFNCSLSMVNHRSQSIESVLATISTILNVEVKQQNNSYRIFGKCQ</sequence>
<protein>
    <recommendedName>
        <fullName evidence="6">FecR family protein</fullName>
    </recommendedName>
</protein>
<name>A0ABN6LGI4_9BACT</name>
<keyword evidence="1" id="KW-0812">Transmembrane</keyword>
<evidence type="ECO:0000313" key="5">
    <source>
        <dbReference type="Proteomes" id="UP001354989"/>
    </source>
</evidence>
<organism evidence="4 5">
    <name type="scientific">Persicobacter psychrovividus</name>
    <dbReference type="NCBI Taxonomy" id="387638"/>
    <lineage>
        <taxon>Bacteria</taxon>
        <taxon>Pseudomonadati</taxon>
        <taxon>Bacteroidota</taxon>
        <taxon>Cytophagia</taxon>
        <taxon>Cytophagales</taxon>
        <taxon>Persicobacteraceae</taxon>
        <taxon>Persicobacter</taxon>
    </lineage>
</organism>